<protein>
    <recommendedName>
        <fullName evidence="2">histidine kinase</fullName>
        <ecNumber evidence="2">2.7.13.3</ecNumber>
    </recommendedName>
</protein>
<keyword evidence="4" id="KW-0808">Transferase</keyword>
<reference evidence="10" key="1">
    <citation type="journal article" date="2019" name="Int. J. Syst. Evol. Microbiol.">
        <title>The Global Catalogue of Microorganisms (GCM) 10K type strain sequencing project: providing services to taxonomists for standard genome sequencing and annotation.</title>
        <authorList>
            <consortium name="The Broad Institute Genomics Platform"/>
            <consortium name="The Broad Institute Genome Sequencing Center for Infectious Disease"/>
            <person name="Wu L."/>
            <person name="Ma J."/>
        </authorList>
    </citation>
    <scope>NUCLEOTIDE SEQUENCE [LARGE SCALE GENOMIC DNA]</scope>
    <source>
        <strain evidence="10">KCTC 42182</strain>
    </source>
</reference>
<dbReference type="CDD" id="cd00082">
    <property type="entry name" value="HisKA"/>
    <property type="match status" value="1"/>
</dbReference>
<dbReference type="PANTHER" id="PTHR42878">
    <property type="entry name" value="TWO-COMPONENT HISTIDINE KINASE"/>
    <property type="match status" value="1"/>
</dbReference>
<evidence type="ECO:0000256" key="2">
    <source>
        <dbReference type="ARBA" id="ARBA00012438"/>
    </source>
</evidence>
<dbReference type="SMART" id="SM00388">
    <property type="entry name" value="HisKA"/>
    <property type="match status" value="1"/>
</dbReference>
<keyword evidence="7" id="KW-1133">Transmembrane helix</keyword>
<dbReference type="InterPro" id="IPR004358">
    <property type="entry name" value="Sig_transdc_His_kin-like_C"/>
</dbReference>
<comment type="caution">
    <text evidence="9">The sequence shown here is derived from an EMBL/GenBank/DDBJ whole genome shotgun (WGS) entry which is preliminary data.</text>
</comment>
<dbReference type="InterPro" id="IPR005467">
    <property type="entry name" value="His_kinase_dom"/>
</dbReference>
<dbReference type="Pfam" id="PF00512">
    <property type="entry name" value="HisKA"/>
    <property type="match status" value="1"/>
</dbReference>
<organism evidence="9 10">
    <name type="scientific">Ferrovibrio xuzhouensis</name>
    <dbReference type="NCBI Taxonomy" id="1576914"/>
    <lineage>
        <taxon>Bacteria</taxon>
        <taxon>Pseudomonadati</taxon>
        <taxon>Pseudomonadota</taxon>
        <taxon>Alphaproteobacteria</taxon>
        <taxon>Rhodospirillales</taxon>
        <taxon>Rhodospirillaceae</taxon>
        <taxon>Ferrovibrio</taxon>
    </lineage>
</organism>
<dbReference type="PANTHER" id="PTHR42878:SF15">
    <property type="entry name" value="BACTERIOPHYTOCHROME"/>
    <property type="match status" value="1"/>
</dbReference>
<dbReference type="CDD" id="cd19410">
    <property type="entry name" value="HK9-like_sensor"/>
    <property type="match status" value="1"/>
</dbReference>
<keyword evidence="3" id="KW-0597">Phosphoprotein</keyword>
<dbReference type="InterPro" id="IPR003594">
    <property type="entry name" value="HATPase_dom"/>
</dbReference>
<evidence type="ECO:0000256" key="4">
    <source>
        <dbReference type="ARBA" id="ARBA00022679"/>
    </source>
</evidence>
<dbReference type="SUPFAM" id="SSF47384">
    <property type="entry name" value="Homodimeric domain of signal transducing histidine kinase"/>
    <property type="match status" value="1"/>
</dbReference>
<evidence type="ECO:0000256" key="5">
    <source>
        <dbReference type="ARBA" id="ARBA00022777"/>
    </source>
</evidence>
<keyword evidence="5" id="KW-0418">Kinase</keyword>
<evidence type="ECO:0000313" key="10">
    <source>
        <dbReference type="Proteomes" id="UP001595711"/>
    </source>
</evidence>
<accession>A0ABV7VKB5</accession>
<dbReference type="InterPro" id="IPR036097">
    <property type="entry name" value="HisK_dim/P_sf"/>
</dbReference>
<feature type="domain" description="Histidine kinase" evidence="8">
    <location>
        <begin position="251"/>
        <end position="489"/>
    </location>
</feature>
<dbReference type="Gene3D" id="1.10.287.130">
    <property type="match status" value="1"/>
</dbReference>
<dbReference type="PROSITE" id="PS50109">
    <property type="entry name" value="HIS_KIN"/>
    <property type="match status" value="1"/>
</dbReference>
<evidence type="ECO:0000313" key="9">
    <source>
        <dbReference type="EMBL" id="MFC3677247.1"/>
    </source>
</evidence>
<dbReference type="InterPro" id="IPR050351">
    <property type="entry name" value="BphY/WalK/GraS-like"/>
</dbReference>
<keyword evidence="7" id="KW-0472">Membrane</keyword>
<dbReference type="RefSeq" id="WP_379728788.1">
    <property type="nucleotide sequence ID" value="NZ_JBHRYJ010000004.1"/>
</dbReference>
<evidence type="ECO:0000256" key="7">
    <source>
        <dbReference type="SAM" id="Phobius"/>
    </source>
</evidence>
<proteinExistence type="predicted"/>
<dbReference type="SMART" id="SM00387">
    <property type="entry name" value="HATPase_c"/>
    <property type="match status" value="1"/>
</dbReference>
<comment type="catalytic activity">
    <reaction evidence="1">
        <text>ATP + protein L-histidine = ADP + protein N-phospho-L-histidine.</text>
        <dbReference type="EC" id="2.7.13.3"/>
    </reaction>
</comment>
<dbReference type="EC" id="2.7.13.3" evidence="2"/>
<name>A0ABV7VKB5_9PROT</name>
<sequence length="493" mass="54236">MRPGKRKSLLQTALLATGFGVLVVVCLVSVWLVREAANSGDLVADTLSYTADLATLQAEVRQAESGQRGYLLTGDAPYLRDYEAATRKVGPTLGHLRELTEDRPRRQKLLAELEPQISAKMVELAHTVDLAKTGQRAAALDIVNSQSGFEIMAEVNARIAAMIAQAEGVLRDDTDDADRATVALFAVLTVGLFLIATLAVISLSVLRRSARETEHANALLERANEELEDRIAERTTDLQEANDEIQRFAYIVSHDLRSPLVNIMGFTSELEALRDDLLALANGRQTDGVQKQGVSPTASETTLRRDYNEALAFIKSSISKMDRLINAILHLSRTGRRQFTAQPVDLNQLFTDITASLAHRLQEADITLTVNPLPQLTSDRLALEQVFSNLLDNAIKYMRNNIPGRIDVTVTDTMTHYLISVADNGRGIARSDLDRIFDLFRRAGVQDRPGEGIGLAHVRTLVRRLGGSIKVDSIPDQGTTFTVALPKRWAPAR</sequence>
<feature type="coiled-coil region" evidence="6">
    <location>
        <begin position="206"/>
        <end position="244"/>
    </location>
</feature>
<dbReference type="PRINTS" id="PR00344">
    <property type="entry name" value="BCTRLSENSOR"/>
</dbReference>
<dbReference type="Gene3D" id="3.30.565.10">
    <property type="entry name" value="Histidine kinase-like ATPase, C-terminal domain"/>
    <property type="match status" value="1"/>
</dbReference>
<evidence type="ECO:0000256" key="1">
    <source>
        <dbReference type="ARBA" id="ARBA00000085"/>
    </source>
</evidence>
<feature type="transmembrane region" description="Helical" evidence="7">
    <location>
        <begin position="12"/>
        <end position="33"/>
    </location>
</feature>
<keyword evidence="6" id="KW-0175">Coiled coil</keyword>
<evidence type="ECO:0000256" key="3">
    <source>
        <dbReference type="ARBA" id="ARBA00022553"/>
    </source>
</evidence>
<dbReference type="EMBL" id="JBHRYJ010000004">
    <property type="protein sequence ID" value="MFC3677247.1"/>
    <property type="molecule type" value="Genomic_DNA"/>
</dbReference>
<feature type="transmembrane region" description="Helical" evidence="7">
    <location>
        <begin position="182"/>
        <end position="206"/>
    </location>
</feature>
<dbReference type="Pfam" id="PF05227">
    <property type="entry name" value="CHASE3"/>
    <property type="match status" value="1"/>
</dbReference>
<gene>
    <name evidence="9" type="ORF">ACFOOQ_16950</name>
</gene>
<dbReference type="InterPro" id="IPR036890">
    <property type="entry name" value="HATPase_C_sf"/>
</dbReference>
<dbReference type="Pfam" id="PF02518">
    <property type="entry name" value="HATPase_c"/>
    <property type="match status" value="1"/>
</dbReference>
<evidence type="ECO:0000259" key="8">
    <source>
        <dbReference type="PROSITE" id="PS50109"/>
    </source>
</evidence>
<dbReference type="SUPFAM" id="SSF55874">
    <property type="entry name" value="ATPase domain of HSP90 chaperone/DNA topoisomerase II/histidine kinase"/>
    <property type="match status" value="1"/>
</dbReference>
<keyword evidence="7" id="KW-0812">Transmembrane</keyword>
<dbReference type="Proteomes" id="UP001595711">
    <property type="component" value="Unassembled WGS sequence"/>
</dbReference>
<evidence type="ECO:0000256" key="6">
    <source>
        <dbReference type="SAM" id="Coils"/>
    </source>
</evidence>
<dbReference type="InterPro" id="IPR003661">
    <property type="entry name" value="HisK_dim/P_dom"/>
</dbReference>
<dbReference type="InterPro" id="IPR007891">
    <property type="entry name" value="CHASE3"/>
</dbReference>
<keyword evidence="10" id="KW-1185">Reference proteome</keyword>